<dbReference type="Proteomes" id="UP001209540">
    <property type="component" value="Unassembled WGS sequence"/>
</dbReference>
<accession>A0AAD5K1Q9</accession>
<reference evidence="2" key="2">
    <citation type="submission" date="2023-02" db="EMBL/GenBank/DDBJ databases">
        <authorList>
            <consortium name="DOE Joint Genome Institute"/>
            <person name="Mondo S.J."/>
            <person name="Chang Y."/>
            <person name="Wang Y."/>
            <person name="Ahrendt S."/>
            <person name="Andreopoulos W."/>
            <person name="Barry K."/>
            <person name="Beard J."/>
            <person name="Benny G.L."/>
            <person name="Blankenship S."/>
            <person name="Bonito G."/>
            <person name="Cuomo C."/>
            <person name="Desiro A."/>
            <person name="Gervers K.A."/>
            <person name="Hundley H."/>
            <person name="Kuo A."/>
            <person name="LaButti K."/>
            <person name="Lang B.F."/>
            <person name="Lipzen A."/>
            <person name="O'Donnell K."/>
            <person name="Pangilinan J."/>
            <person name="Reynolds N."/>
            <person name="Sandor L."/>
            <person name="Smith M.W."/>
            <person name="Tsang A."/>
            <person name="Grigoriev I.V."/>
            <person name="Stajich J.E."/>
            <person name="Spatafora J.W."/>
        </authorList>
    </citation>
    <scope>NUCLEOTIDE SEQUENCE</scope>
    <source>
        <strain evidence="2">RSA 2281</strain>
    </source>
</reference>
<sequence>MRPDDTKVVASFGSLTTGFGAEDVRNIIMDRKNIYEACDISFTTGGRKRYMTLANASACYSESNLGASHGTRLLSPCASKFIIIIIIIYQVVLYTCILLVSRLGLPFAILTPTFYKTVNDICFSCFSISYEQFLTPDIYSAYLDCAID</sequence>
<organism evidence="2 3">
    <name type="scientific">Phascolomyces articulosus</name>
    <dbReference type="NCBI Taxonomy" id="60185"/>
    <lineage>
        <taxon>Eukaryota</taxon>
        <taxon>Fungi</taxon>
        <taxon>Fungi incertae sedis</taxon>
        <taxon>Mucoromycota</taxon>
        <taxon>Mucoromycotina</taxon>
        <taxon>Mucoromycetes</taxon>
        <taxon>Mucorales</taxon>
        <taxon>Lichtheimiaceae</taxon>
        <taxon>Phascolomyces</taxon>
    </lineage>
</organism>
<keyword evidence="1" id="KW-0812">Transmembrane</keyword>
<keyword evidence="1" id="KW-1133">Transmembrane helix</keyword>
<feature type="transmembrane region" description="Helical" evidence="1">
    <location>
        <begin position="81"/>
        <end position="100"/>
    </location>
</feature>
<dbReference type="EMBL" id="JAIXMP010000011">
    <property type="protein sequence ID" value="KAI9265007.1"/>
    <property type="molecule type" value="Genomic_DNA"/>
</dbReference>
<keyword evidence="1" id="KW-0472">Membrane</keyword>
<evidence type="ECO:0000313" key="2">
    <source>
        <dbReference type="EMBL" id="KAI9265007.1"/>
    </source>
</evidence>
<name>A0AAD5K1Q9_9FUNG</name>
<protein>
    <submittedName>
        <fullName evidence="2">Uncharacterized protein</fullName>
    </submittedName>
</protein>
<gene>
    <name evidence="2" type="ORF">BDA99DRAFT_536501</name>
</gene>
<comment type="caution">
    <text evidence="2">The sequence shown here is derived from an EMBL/GenBank/DDBJ whole genome shotgun (WGS) entry which is preliminary data.</text>
</comment>
<evidence type="ECO:0000313" key="3">
    <source>
        <dbReference type="Proteomes" id="UP001209540"/>
    </source>
</evidence>
<keyword evidence="3" id="KW-1185">Reference proteome</keyword>
<dbReference type="AlphaFoldDB" id="A0AAD5K1Q9"/>
<evidence type="ECO:0000256" key="1">
    <source>
        <dbReference type="SAM" id="Phobius"/>
    </source>
</evidence>
<reference evidence="2" key="1">
    <citation type="journal article" date="2022" name="IScience">
        <title>Evolution of zygomycete secretomes and the origins of terrestrial fungal ecologies.</title>
        <authorList>
            <person name="Chang Y."/>
            <person name="Wang Y."/>
            <person name="Mondo S."/>
            <person name="Ahrendt S."/>
            <person name="Andreopoulos W."/>
            <person name="Barry K."/>
            <person name="Beard J."/>
            <person name="Benny G.L."/>
            <person name="Blankenship S."/>
            <person name="Bonito G."/>
            <person name="Cuomo C."/>
            <person name="Desiro A."/>
            <person name="Gervers K.A."/>
            <person name="Hundley H."/>
            <person name="Kuo A."/>
            <person name="LaButti K."/>
            <person name="Lang B.F."/>
            <person name="Lipzen A."/>
            <person name="O'Donnell K."/>
            <person name="Pangilinan J."/>
            <person name="Reynolds N."/>
            <person name="Sandor L."/>
            <person name="Smith M.E."/>
            <person name="Tsang A."/>
            <person name="Grigoriev I.V."/>
            <person name="Stajich J.E."/>
            <person name="Spatafora J.W."/>
        </authorList>
    </citation>
    <scope>NUCLEOTIDE SEQUENCE</scope>
    <source>
        <strain evidence="2">RSA 2281</strain>
    </source>
</reference>
<proteinExistence type="predicted"/>